<feature type="compositionally biased region" description="Polar residues" evidence="5">
    <location>
        <begin position="1"/>
        <end position="10"/>
    </location>
</feature>
<comment type="caution">
    <text evidence="7">The sequence shown here is derived from an EMBL/GenBank/DDBJ whole genome shotgun (WGS) entry which is preliminary data.</text>
</comment>
<dbReference type="GO" id="GO:0005524">
    <property type="term" value="F:ATP binding"/>
    <property type="evidence" value="ECO:0007669"/>
    <property type="project" value="UniProtKB-KW"/>
</dbReference>
<feature type="domain" description="ABC transporter" evidence="6">
    <location>
        <begin position="42"/>
        <end position="270"/>
    </location>
</feature>
<sequence length="285" mass="31648">MRSSNHSSVSPIAGGAEPSTPGPEWPRLVDTEAPPACCLPLLEVEIAHKGFRDPKRGEHRVVLEQLSFSLQPGELVAILGPSGCGKTTLLQLIAGLDRGFQGDLRWNGQTEDGHPRLGYVFQNPRLLPWLSLRKNIELVLDGQSHKRRRVDDLLEAMGLIDFADMHANRLSVGMQRRGALARAFAIQPQLLLMDEPFVSLDAPTARQLRLLLLDICGRTRPSVLFVTHDLREATMLADRILFLSTSPARITSEVAVRIPRESRQREDLVERAYAAVASRFSGLYP</sequence>
<organism evidence="7 8">
    <name type="scientific">Thiorhodococcus minor</name>
    <dbReference type="NCBI Taxonomy" id="57489"/>
    <lineage>
        <taxon>Bacteria</taxon>
        <taxon>Pseudomonadati</taxon>
        <taxon>Pseudomonadota</taxon>
        <taxon>Gammaproteobacteria</taxon>
        <taxon>Chromatiales</taxon>
        <taxon>Chromatiaceae</taxon>
        <taxon>Thiorhodococcus</taxon>
    </lineage>
</organism>
<gene>
    <name evidence="7" type="ORF">G3446_17425</name>
</gene>
<proteinExistence type="inferred from homology"/>
<comment type="similarity">
    <text evidence="1">Belongs to the ABC transporter superfamily.</text>
</comment>
<name>A0A6M0K2N3_9GAMM</name>
<dbReference type="Pfam" id="PF00005">
    <property type="entry name" value="ABC_tran"/>
    <property type="match status" value="1"/>
</dbReference>
<dbReference type="EMBL" id="JAAIJQ010000057">
    <property type="protein sequence ID" value="NEV63649.1"/>
    <property type="molecule type" value="Genomic_DNA"/>
</dbReference>
<dbReference type="PANTHER" id="PTHR42788">
    <property type="entry name" value="TAURINE IMPORT ATP-BINDING PROTEIN-RELATED"/>
    <property type="match status" value="1"/>
</dbReference>
<dbReference type="SMART" id="SM00382">
    <property type="entry name" value="AAA"/>
    <property type="match status" value="1"/>
</dbReference>
<keyword evidence="2" id="KW-0813">Transport</keyword>
<evidence type="ECO:0000256" key="2">
    <source>
        <dbReference type="ARBA" id="ARBA00022448"/>
    </source>
</evidence>
<evidence type="ECO:0000256" key="1">
    <source>
        <dbReference type="ARBA" id="ARBA00005417"/>
    </source>
</evidence>
<keyword evidence="3" id="KW-0547">Nucleotide-binding</keyword>
<dbReference type="Gene3D" id="3.40.50.300">
    <property type="entry name" value="P-loop containing nucleotide triphosphate hydrolases"/>
    <property type="match status" value="1"/>
</dbReference>
<feature type="region of interest" description="Disordered" evidence="5">
    <location>
        <begin position="1"/>
        <end position="29"/>
    </location>
</feature>
<evidence type="ECO:0000313" key="7">
    <source>
        <dbReference type="EMBL" id="NEV63649.1"/>
    </source>
</evidence>
<dbReference type="InterPro" id="IPR050166">
    <property type="entry name" value="ABC_transporter_ATP-bind"/>
</dbReference>
<accession>A0A6M0K2N3</accession>
<dbReference type="InterPro" id="IPR003593">
    <property type="entry name" value="AAA+_ATPase"/>
</dbReference>
<evidence type="ECO:0000313" key="8">
    <source>
        <dbReference type="Proteomes" id="UP000483379"/>
    </source>
</evidence>
<evidence type="ECO:0000256" key="3">
    <source>
        <dbReference type="ARBA" id="ARBA00022741"/>
    </source>
</evidence>
<reference evidence="7 8" key="1">
    <citation type="submission" date="2020-02" db="EMBL/GenBank/DDBJ databases">
        <title>Genome sequences of Thiorhodococcus mannitoliphagus and Thiorhodococcus minor, purple sulfur photosynthetic bacteria in the gammaproteobacterial family, Chromatiaceae.</title>
        <authorList>
            <person name="Aviles F.A."/>
            <person name="Meyer T.E."/>
            <person name="Kyndt J.A."/>
        </authorList>
    </citation>
    <scope>NUCLEOTIDE SEQUENCE [LARGE SCALE GENOMIC DNA]</scope>
    <source>
        <strain evidence="7 8">DSM 11518</strain>
    </source>
</reference>
<keyword evidence="8" id="KW-1185">Reference proteome</keyword>
<dbReference type="Proteomes" id="UP000483379">
    <property type="component" value="Unassembled WGS sequence"/>
</dbReference>
<dbReference type="SUPFAM" id="SSF52540">
    <property type="entry name" value="P-loop containing nucleoside triphosphate hydrolases"/>
    <property type="match status" value="1"/>
</dbReference>
<dbReference type="GO" id="GO:0016887">
    <property type="term" value="F:ATP hydrolysis activity"/>
    <property type="evidence" value="ECO:0007669"/>
    <property type="project" value="InterPro"/>
</dbReference>
<evidence type="ECO:0000256" key="4">
    <source>
        <dbReference type="ARBA" id="ARBA00022840"/>
    </source>
</evidence>
<dbReference type="PANTHER" id="PTHR42788:SF19">
    <property type="entry name" value="ALIPHATIC SULFONATES IMPORT ATP-BINDING PROTEIN SSUB 2"/>
    <property type="match status" value="1"/>
</dbReference>
<dbReference type="PROSITE" id="PS50893">
    <property type="entry name" value="ABC_TRANSPORTER_2"/>
    <property type="match status" value="1"/>
</dbReference>
<dbReference type="AlphaFoldDB" id="A0A6M0K2N3"/>
<dbReference type="InterPro" id="IPR003439">
    <property type="entry name" value="ABC_transporter-like_ATP-bd"/>
</dbReference>
<dbReference type="InterPro" id="IPR027417">
    <property type="entry name" value="P-loop_NTPase"/>
</dbReference>
<evidence type="ECO:0000259" key="6">
    <source>
        <dbReference type="PROSITE" id="PS50893"/>
    </source>
</evidence>
<keyword evidence="4 7" id="KW-0067">ATP-binding</keyword>
<protein>
    <submittedName>
        <fullName evidence="7">ABC transporter ATP-binding protein</fullName>
    </submittedName>
</protein>
<evidence type="ECO:0000256" key="5">
    <source>
        <dbReference type="SAM" id="MobiDB-lite"/>
    </source>
</evidence>